<dbReference type="EMBL" id="BEXD01001830">
    <property type="protein sequence ID" value="GBB95922.1"/>
    <property type="molecule type" value="Genomic_DNA"/>
</dbReference>
<evidence type="ECO:0000313" key="1">
    <source>
        <dbReference type="EMBL" id="GBB95922.1"/>
    </source>
</evidence>
<accession>A0A2Z6R515</accession>
<dbReference type="Proteomes" id="UP000247702">
    <property type="component" value="Unassembled WGS sequence"/>
</dbReference>
<organism evidence="1 2">
    <name type="scientific">Rhizophagus clarus</name>
    <dbReference type="NCBI Taxonomy" id="94130"/>
    <lineage>
        <taxon>Eukaryota</taxon>
        <taxon>Fungi</taxon>
        <taxon>Fungi incertae sedis</taxon>
        <taxon>Mucoromycota</taxon>
        <taxon>Glomeromycotina</taxon>
        <taxon>Glomeromycetes</taxon>
        <taxon>Glomerales</taxon>
        <taxon>Glomeraceae</taxon>
        <taxon>Rhizophagus</taxon>
    </lineage>
</organism>
<gene>
    <name evidence="1" type="ORF">RclHR1_26450002</name>
</gene>
<sequence>MNKLCTDMIAEIFKYVSTPLPLIIIYKNWYDVSQLPHVRAEWLIYKYRRAHALFHAVRLGKCFITEEVVHVLLANKAILSRYFVQWLIKQFGQEDLKLIEMRKMYNTNGSYKSWVSDLSLPLLNLLLTEATNLYVDNLAINGNDFELFHYLTGRNLQVIYVADFQSKYIQCTDDLILKKKFIPFPARPRIAHFPPIVGYENNRELNIIARAIIFQPELVSLWKRIGYNEVCSDFNELVLEDLVIEESLDIFESRINIIGELLLEAFSIIRGKSTPSIVELKLKQVKKFRRRLKCKRKFV</sequence>
<evidence type="ECO:0000313" key="2">
    <source>
        <dbReference type="Proteomes" id="UP000247702"/>
    </source>
</evidence>
<reference evidence="1 2" key="1">
    <citation type="submission" date="2017-11" db="EMBL/GenBank/DDBJ databases">
        <title>The genome of Rhizophagus clarus HR1 reveals common genetic basis of auxotrophy among arbuscular mycorrhizal fungi.</title>
        <authorList>
            <person name="Kobayashi Y."/>
        </authorList>
    </citation>
    <scope>NUCLEOTIDE SEQUENCE [LARGE SCALE GENOMIC DNA]</scope>
    <source>
        <strain evidence="1 2">HR1</strain>
    </source>
</reference>
<keyword evidence="2" id="KW-1185">Reference proteome</keyword>
<dbReference type="AlphaFoldDB" id="A0A2Z6R515"/>
<dbReference type="STRING" id="94130.A0A2Z6R515"/>
<proteinExistence type="predicted"/>
<name>A0A2Z6R515_9GLOM</name>
<comment type="caution">
    <text evidence="1">The sequence shown here is derived from an EMBL/GenBank/DDBJ whole genome shotgun (WGS) entry which is preliminary data.</text>
</comment>
<protein>
    <submittedName>
        <fullName evidence="1">Uncharacterized protein</fullName>
    </submittedName>
</protein>